<dbReference type="AlphaFoldDB" id="A0A378PWV0"/>
<sequence>MTNYQEFYFLKNWQRLLVLSMVVGLISIIRVLFLGQNGSIIALLIGVLLAIWFVTAMFKNRKIVINDDFISFENHFLGFKQQHFAKNDIQVLQQKQFGLTKIEIKTNQSSIGLYPFFWGNKNGYHLIGFL</sequence>
<dbReference type="Proteomes" id="UP000254133">
    <property type="component" value="Unassembled WGS sequence"/>
</dbReference>
<keyword evidence="1" id="KW-0472">Membrane</keyword>
<name>A0A378PWV0_MORBO</name>
<proteinExistence type="predicted"/>
<accession>A0A378PWV0</accession>
<organism evidence="2 3">
    <name type="scientific">Moraxella bovis</name>
    <dbReference type="NCBI Taxonomy" id="476"/>
    <lineage>
        <taxon>Bacteria</taxon>
        <taxon>Pseudomonadati</taxon>
        <taxon>Pseudomonadota</taxon>
        <taxon>Gammaproteobacteria</taxon>
        <taxon>Moraxellales</taxon>
        <taxon>Moraxellaceae</taxon>
        <taxon>Moraxella</taxon>
    </lineage>
</organism>
<evidence type="ECO:0000313" key="2">
    <source>
        <dbReference type="EMBL" id="STY92962.1"/>
    </source>
</evidence>
<feature type="transmembrane region" description="Helical" evidence="1">
    <location>
        <begin position="12"/>
        <end position="33"/>
    </location>
</feature>
<dbReference type="EMBL" id="UGPZ01000003">
    <property type="protein sequence ID" value="STY92962.1"/>
    <property type="molecule type" value="Genomic_DNA"/>
</dbReference>
<feature type="transmembrane region" description="Helical" evidence="1">
    <location>
        <begin position="39"/>
        <end position="58"/>
    </location>
</feature>
<dbReference type="RefSeq" id="WP_147287340.1">
    <property type="nucleotide sequence ID" value="NZ_CP087865.1"/>
</dbReference>
<keyword evidence="1" id="KW-0812">Transmembrane</keyword>
<keyword evidence="1" id="KW-1133">Transmembrane helix</keyword>
<gene>
    <name evidence="2" type="ORF">NCTC9426_01676</name>
</gene>
<reference evidence="2 3" key="1">
    <citation type="submission" date="2018-06" db="EMBL/GenBank/DDBJ databases">
        <authorList>
            <consortium name="Pathogen Informatics"/>
            <person name="Doyle S."/>
        </authorList>
    </citation>
    <scope>NUCLEOTIDE SEQUENCE [LARGE SCALE GENOMIC DNA]</scope>
    <source>
        <strain evidence="2 3">NCTC9426</strain>
    </source>
</reference>
<evidence type="ECO:0000256" key="1">
    <source>
        <dbReference type="SAM" id="Phobius"/>
    </source>
</evidence>
<protein>
    <submittedName>
        <fullName evidence="2">Uncharacterized protein</fullName>
    </submittedName>
</protein>
<evidence type="ECO:0000313" key="3">
    <source>
        <dbReference type="Proteomes" id="UP000254133"/>
    </source>
</evidence>